<feature type="domain" description="HTH luxR-type" evidence="2">
    <location>
        <begin position="9"/>
        <end position="74"/>
    </location>
</feature>
<dbReference type="InterPro" id="IPR002048">
    <property type="entry name" value="EF_hand_dom"/>
</dbReference>
<dbReference type="PROSITE" id="PS00018">
    <property type="entry name" value="EF_HAND_1"/>
    <property type="match status" value="1"/>
</dbReference>
<evidence type="ECO:0000313" key="4">
    <source>
        <dbReference type="EMBL" id="MBY8335674.1"/>
    </source>
</evidence>
<dbReference type="InterPro" id="IPR016032">
    <property type="entry name" value="Sig_transdc_resp-reg_C-effctor"/>
</dbReference>
<gene>
    <name evidence="4" type="ORF">KYN89_01305</name>
</gene>
<evidence type="ECO:0000313" key="5">
    <source>
        <dbReference type="Proteomes" id="UP000759298"/>
    </source>
</evidence>
<evidence type="ECO:0000259" key="2">
    <source>
        <dbReference type="PROSITE" id="PS50043"/>
    </source>
</evidence>
<dbReference type="Pfam" id="PF13202">
    <property type="entry name" value="EF-hand_5"/>
    <property type="match status" value="2"/>
</dbReference>
<proteinExistence type="predicted"/>
<evidence type="ECO:0000256" key="1">
    <source>
        <dbReference type="SAM" id="Phobius"/>
    </source>
</evidence>
<dbReference type="SMART" id="SM00421">
    <property type="entry name" value="HTH_LUXR"/>
    <property type="match status" value="1"/>
</dbReference>
<keyword evidence="1" id="KW-1133">Transmembrane helix</keyword>
<sequence length="257" mass="28174">MPADQPSIPTSAIERLTEKERECLWLWLEHKTAKEIALQLDVSHHAVEKRLKMARTKLNVATSLEAARVLARAEGYDRPVTGSPDLPPPPVTRKSRQLPTIVFGAIAMFVTLVAALALAPTTPAPETVDQTREIELNGNSEKIFDELDKNGSGFLEKPESPFVTLVFEDRDTMSDGGESTTDAAVFTDAEQGEMLTGTATLGDASDPVQLAEFYDAADTDKDGRISFREYTSWSRARLAELGIEISTVLKVQKPSEN</sequence>
<dbReference type="SUPFAM" id="SSF47473">
    <property type="entry name" value="EF-hand"/>
    <property type="match status" value="1"/>
</dbReference>
<keyword evidence="1" id="KW-0812">Transmembrane</keyword>
<dbReference type="InterPro" id="IPR011992">
    <property type="entry name" value="EF-hand-dom_pair"/>
</dbReference>
<dbReference type="InterPro" id="IPR013249">
    <property type="entry name" value="RNA_pol_sigma70_r4_t2"/>
</dbReference>
<dbReference type="PROSITE" id="PS50043">
    <property type="entry name" value="HTH_LUXR_2"/>
    <property type="match status" value="1"/>
</dbReference>
<accession>A0ABS7P9D1</accession>
<dbReference type="Gene3D" id="1.10.10.10">
    <property type="entry name" value="Winged helix-like DNA-binding domain superfamily/Winged helix DNA-binding domain"/>
    <property type="match status" value="1"/>
</dbReference>
<dbReference type="InterPro" id="IPR018247">
    <property type="entry name" value="EF_Hand_1_Ca_BS"/>
</dbReference>
<dbReference type="Gene3D" id="1.10.238.10">
    <property type="entry name" value="EF-hand"/>
    <property type="match status" value="1"/>
</dbReference>
<dbReference type="InterPro" id="IPR036388">
    <property type="entry name" value="WH-like_DNA-bd_sf"/>
</dbReference>
<evidence type="ECO:0000259" key="3">
    <source>
        <dbReference type="PROSITE" id="PS50222"/>
    </source>
</evidence>
<protein>
    <submittedName>
        <fullName evidence="4">LuxR C-terminal-related transcriptional regulator</fullName>
    </submittedName>
</protein>
<organism evidence="4 5">
    <name type="scientific">Alteriqipengyuania abyssalis</name>
    <dbReference type="NCBI Taxonomy" id="2860200"/>
    <lineage>
        <taxon>Bacteria</taxon>
        <taxon>Pseudomonadati</taxon>
        <taxon>Pseudomonadota</taxon>
        <taxon>Alphaproteobacteria</taxon>
        <taxon>Sphingomonadales</taxon>
        <taxon>Erythrobacteraceae</taxon>
        <taxon>Alteriqipengyuania</taxon>
    </lineage>
</organism>
<comment type="caution">
    <text evidence="4">The sequence shown here is derived from an EMBL/GenBank/DDBJ whole genome shotgun (WGS) entry which is preliminary data.</text>
</comment>
<keyword evidence="1" id="KW-0472">Membrane</keyword>
<dbReference type="SUPFAM" id="SSF46894">
    <property type="entry name" value="C-terminal effector domain of the bipartite response regulators"/>
    <property type="match status" value="1"/>
</dbReference>
<reference evidence="4 5" key="1">
    <citation type="submission" date="2021-07" db="EMBL/GenBank/DDBJ databases">
        <title>Alteriqipengyuania abyssalis NZ-12B nov, sp.nov isolated from deep sea sponge in pacific ocean.</title>
        <authorList>
            <person name="Tareen S."/>
            <person name="Wink J."/>
        </authorList>
    </citation>
    <scope>NUCLEOTIDE SEQUENCE [LARGE SCALE GENOMIC DNA]</scope>
    <source>
        <strain evidence="4 5">NZ-12B</strain>
    </source>
</reference>
<dbReference type="Pfam" id="PF08281">
    <property type="entry name" value="Sigma70_r4_2"/>
    <property type="match status" value="1"/>
</dbReference>
<dbReference type="CDD" id="cd06170">
    <property type="entry name" value="LuxR_C_like"/>
    <property type="match status" value="1"/>
</dbReference>
<dbReference type="RefSeq" id="WP_222823454.1">
    <property type="nucleotide sequence ID" value="NZ_JAHWXP010000001.1"/>
</dbReference>
<feature type="domain" description="EF-hand" evidence="3">
    <location>
        <begin position="205"/>
        <end position="240"/>
    </location>
</feature>
<name>A0ABS7P9D1_9SPHN</name>
<feature type="transmembrane region" description="Helical" evidence="1">
    <location>
        <begin position="101"/>
        <end position="119"/>
    </location>
</feature>
<dbReference type="EMBL" id="JAHWXP010000001">
    <property type="protein sequence ID" value="MBY8335674.1"/>
    <property type="molecule type" value="Genomic_DNA"/>
</dbReference>
<dbReference type="Proteomes" id="UP000759298">
    <property type="component" value="Unassembled WGS sequence"/>
</dbReference>
<dbReference type="InterPro" id="IPR000792">
    <property type="entry name" value="Tscrpt_reg_LuxR_C"/>
</dbReference>
<keyword evidence="5" id="KW-1185">Reference proteome</keyword>
<dbReference type="PROSITE" id="PS50222">
    <property type="entry name" value="EF_HAND_2"/>
    <property type="match status" value="1"/>
</dbReference>